<evidence type="ECO:0000313" key="2">
    <source>
        <dbReference type="Proteomes" id="UP000234474"/>
    </source>
</evidence>
<organism evidence="1 2">
    <name type="scientific">Aspergillus novofumigatus (strain IBT 16806)</name>
    <dbReference type="NCBI Taxonomy" id="1392255"/>
    <lineage>
        <taxon>Eukaryota</taxon>
        <taxon>Fungi</taxon>
        <taxon>Dikarya</taxon>
        <taxon>Ascomycota</taxon>
        <taxon>Pezizomycotina</taxon>
        <taxon>Eurotiomycetes</taxon>
        <taxon>Eurotiomycetidae</taxon>
        <taxon>Eurotiales</taxon>
        <taxon>Aspergillaceae</taxon>
        <taxon>Aspergillus</taxon>
        <taxon>Aspergillus subgen. Fumigati</taxon>
    </lineage>
</organism>
<dbReference type="VEuPathDB" id="FungiDB:P174DRAFT_76959"/>
<name>A0A2I1CFE2_ASPN1</name>
<dbReference type="RefSeq" id="XP_024684937.1">
    <property type="nucleotide sequence ID" value="XM_024832455.1"/>
</dbReference>
<gene>
    <name evidence="1" type="ORF">P174DRAFT_76959</name>
</gene>
<reference evidence="2" key="1">
    <citation type="journal article" date="2018" name="Proc. Natl. Acad. Sci. U.S.A.">
        <title>Linking secondary metabolites to gene clusters through genome sequencing of six diverse Aspergillus species.</title>
        <authorList>
            <person name="Kaerboelling I."/>
            <person name="Vesth T.C."/>
            <person name="Frisvad J.C."/>
            <person name="Nybo J.L."/>
            <person name="Theobald S."/>
            <person name="Kuo A."/>
            <person name="Bowyer P."/>
            <person name="Matsuda Y."/>
            <person name="Mondo S."/>
            <person name="Lyhne E.K."/>
            <person name="Kogle M.E."/>
            <person name="Clum A."/>
            <person name="Lipzen A."/>
            <person name="Salamov A."/>
            <person name="Ngan C.Y."/>
            <person name="Daum C."/>
            <person name="Chiniquy J."/>
            <person name="Barry K."/>
            <person name="LaButti K."/>
            <person name="Haridas S."/>
            <person name="Simmons B.A."/>
            <person name="Magnuson J.K."/>
            <person name="Mortensen U.H."/>
            <person name="Larsen T.O."/>
            <person name="Grigoriev I.V."/>
            <person name="Baker S.E."/>
            <person name="Andersen M.R."/>
        </authorList>
    </citation>
    <scope>NUCLEOTIDE SEQUENCE [LARGE SCALE GENOMIC DNA]</scope>
    <source>
        <strain evidence="2">IBT 16806</strain>
    </source>
</reference>
<comment type="caution">
    <text evidence="1">The sequence shown here is derived from an EMBL/GenBank/DDBJ whole genome shotgun (WGS) entry which is preliminary data.</text>
</comment>
<dbReference type="EMBL" id="MSZS01000002">
    <property type="protein sequence ID" value="PKX96342.1"/>
    <property type="molecule type" value="Genomic_DNA"/>
</dbReference>
<dbReference type="AlphaFoldDB" id="A0A2I1CFE2"/>
<keyword evidence="2" id="KW-1185">Reference proteome</keyword>
<accession>A0A2I1CFE2</accession>
<sequence length="80" mass="9303">MLERRLEEMQNNISAEYEHPAATVHMSRYMCIWGRASLSIRDLNVLANLIDIWNLSSIPWHHLRYGNSIRVTLRCSASSC</sequence>
<dbReference type="Proteomes" id="UP000234474">
    <property type="component" value="Unassembled WGS sequence"/>
</dbReference>
<proteinExistence type="predicted"/>
<protein>
    <submittedName>
        <fullName evidence="1">Uncharacterized protein</fullName>
    </submittedName>
</protein>
<evidence type="ECO:0000313" key="1">
    <source>
        <dbReference type="EMBL" id="PKX96342.1"/>
    </source>
</evidence>
<dbReference type="GeneID" id="36539793"/>